<dbReference type="Proteomes" id="UP000622638">
    <property type="component" value="Unassembled WGS sequence"/>
</dbReference>
<proteinExistence type="predicted"/>
<dbReference type="EMBL" id="BMKG01000028">
    <property type="protein sequence ID" value="GGC20321.1"/>
    <property type="molecule type" value="Genomic_DNA"/>
</dbReference>
<name>A0ABQ1LA27_9BURK</name>
<evidence type="ECO:0000313" key="1">
    <source>
        <dbReference type="EMBL" id="GGC20321.1"/>
    </source>
</evidence>
<comment type="caution">
    <text evidence="1">The sequence shown here is derived from an EMBL/GenBank/DDBJ whole genome shotgun (WGS) entry which is preliminary data.</text>
</comment>
<sequence length="142" mass="15348">MDKKDDKRQRLIQAMLAQPDGADAAAFAEHHLLPWRTLAVHLSPLIGDSGFGALYGRTGRVLAARFNWLTVGPTAQTPEALFQILQQDLGRAEPPLAFEANAALLVTFTSLLSDLIGEALTTRLLDAAWTGALTQKNAGEQK</sequence>
<gene>
    <name evidence="1" type="ORF">GCM10011572_47120</name>
</gene>
<accession>A0ABQ1LA27</accession>
<organism evidence="1 2">
    <name type="scientific">Pseudoduganella buxea</name>
    <dbReference type="NCBI Taxonomy" id="1949069"/>
    <lineage>
        <taxon>Bacteria</taxon>
        <taxon>Pseudomonadati</taxon>
        <taxon>Pseudomonadota</taxon>
        <taxon>Betaproteobacteria</taxon>
        <taxon>Burkholderiales</taxon>
        <taxon>Oxalobacteraceae</taxon>
        <taxon>Telluria group</taxon>
        <taxon>Pseudoduganella</taxon>
    </lineage>
</organism>
<reference evidence="2" key="1">
    <citation type="journal article" date="2019" name="Int. J. Syst. Evol. Microbiol.">
        <title>The Global Catalogue of Microorganisms (GCM) 10K type strain sequencing project: providing services to taxonomists for standard genome sequencing and annotation.</title>
        <authorList>
            <consortium name="The Broad Institute Genomics Platform"/>
            <consortium name="The Broad Institute Genome Sequencing Center for Infectious Disease"/>
            <person name="Wu L."/>
            <person name="Ma J."/>
        </authorList>
    </citation>
    <scope>NUCLEOTIDE SEQUENCE [LARGE SCALE GENOMIC DNA]</scope>
    <source>
        <strain evidence="2">CGMCC 1.15931</strain>
    </source>
</reference>
<evidence type="ECO:0000313" key="2">
    <source>
        <dbReference type="Proteomes" id="UP000622638"/>
    </source>
</evidence>
<keyword evidence="2" id="KW-1185">Reference proteome</keyword>
<dbReference type="RefSeq" id="WP_229417853.1">
    <property type="nucleotide sequence ID" value="NZ_BMKG01000028.1"/>
</dbReference>
<protein>
    <submittedName>
        <fullName evidence="1">Uncharacterized protein</fullName>
    </submittedName>
</protein>